<dbReference type="GO" id="GO:0000055">
    <property type="term" value="P:ribosomal large subunit export from nucleus"/>
    <property type="evidence" value="ECO:0007669"/>
    <property type="project" value="TreeGrafter"/>
</dbReference>
<gene>
    <name evidence="7" type="ORF">MNEG_16084</name>
</gene>
<feature type="domain" description="Exportin-1 C-terminal" evidence="6">
    <location>
        <begin position="84"/>
        <end position="173"/>
    </location>
</feature>
<keyword evidence="8" id="KW-1185">Reference proteome</keyword>
<dbReference type="GO" id="GO:0005737">
    <property type="term" value="C:cytoplasm"/>
    <property type="evidence" value="ECO:0007669"/>
    <property type="project" value="TreeGrafter"/>
</dbReference>
<evidence type="ECO:0000259" key="6">
    <source>
        <dbReference type="Pfam" id="PF08767"/>
    </source>
</evidence>
<evidence type="ECO:0000256" key="4">
    <source>
        <dbReference type="ARBA" id="ARBA00022927"/>
    </source>
</evidence>
<dbReference type="STRING" id="145388.A0A0D2LIN9"/>
<evidence type="ECO:0000313" key="7">
    <source>
        <dbReference type="EMBL" id="KIY91879.1"/>
    </source>
</evidence>
<evidence type="ECO:0000256" key="2">
    <source>
        <dbReference type="ARBA" id="ARBA00009466"/>
    </source>
</evidence>
<keyword evidence="5" id="KW-0539">Nucleus</keyword>
<evidence type="ECO:0000256" key="5">
    <source>
        <dbReference type="ARBA" id="ARBA00023242"/>
    </source>
</evidence>
<dbReference type="SUPFAM" id="SSF48371">
    <property type="entry name" value="ARM repeat"/>
    <property type="match status" value="1"/>
</dbReference>
<dbReference type="KEGG" id="mng:MNEG_16084"/>
<protein>
    <submittedName>
        <fullName evidence="7">Putative Exportin-1</fullName>
    </submittedName>
</protein>
<sequence length="182" mass="19787">MAVGVHAFYEAVGLMVGAEGDERRRNEYLMRLMAPPNSIWAALMQQASALPDVLKQPDAIKSITHVLATNVSVCSSLGPPYLHQMQQIADSMLKLYSAYADLIAAEIASGGPHAARSSGVKYMRGVKRSVLRLVEVFVDKCDTEAMEALLATQYVPLLLDPLLGDYARSPPDASRLSPLDTR</sequence>
<dbReference type="GO" id="GO:0006611">
    <property type="term" value="P:protein export from nucleus"/>
    <property type="evidence" value="ECO:0007669"/>
    <property type="project" value="InterPro"/>
</dbReference>
<dbReference type="GeneID" id="25733809"/>
<dbReference type="Gene3D" id="1.25.10.10">
    <property type="entry name" value="Leucine-rich Repeat Variant"/>
    <property type="match status" value="1"/>
</dbReference>
<dbReference type="GO" id="GO:0005049">
    <property type="term" value="F:nuclear export signal receptor activity"/>
    <property type="evidence" value="ECO:0007669"/>
    <property type="project" value="InterPro"/>
</dbReference>
<dbReference type="InterPro" id="IPR045065">
    <property type="entry name" value="XPO1/5"/>
</dbReference>
<dbReference type="Pfam" id="PF08767">
    <property type="entry name" value="CRM1_C"/>
    <property type="match status" value="1"/>
</dbReference>
<dbReference type="GO" id="GO:0005634">
    <property type="term" value="C:nucleus"/>
    <property type="evidence" value="ECO:0007669"/>
    <property type="project" value="UniProtKB-SubCell"/>
</dbReference>
<dbReference type="Proteomes" id="UP000054498">
    <property type="component" value="Unassembled WGS sequence"/>
</dbReference>
<dbReference type="PANTHER" id="PTHR11223">
    <property type="entry name" value="EXPORTIN 1/5"/>
    <property type="match status" value="1"/>
</dbReference>
<dbReference type="EMBL" id="KK106178">
    <property type="protein sequence ID" value="KIY91879.1"/>
    <property type="molecule type" value="Genomic_DNA"/>
</dbReference>
<evidence type="ECO:0000256" key="3">
    <source>
        <dbReference type="ARBA" id="ARBA00022448"/>
    </source>
</evidence>
<dbReference type="GO" id="GO:0000056">
    <property type="term" value="P:ribosomal small subunit export from nucleus"/>
    <property type="evidence" value="ECO:0007669"/>
    <property type="project" value="TreeGrafter"/>
</dbReference>
<comment type="subcellular location">
    <subcellularLocation>
        <location evidence="1">Nucleus</location>
    </subcellularLocation>
</comment>
<evidence type="ECO:0000256" key="1">
    <source>
        <dbReference type="ARBA" id="ARBA00004123"/>
    </source>
</evidence>
<dbReference type="RefSeq" id="XP_013890899.1">
    <property type="nucleotide sequence ID" value="XM_014035445.1"/>
</dbReference>
<evidence type="ECO:0000313" key="8">
    <source>
        <dbReference type="Proteomes" id="UP000054498"/>
    </source>
</evidence>
<dbReference type="InterPro" id="IPR011989">
    <property type="entry name" value="ARM-like"/>
</dbReference>
<dbReference type="PANTHER" id="PTHR11223:SF2">
    <property type="entry name" value="EXPORTIN-1"/>
    <property type="match status" value="1"/>
</dbReference>
<dbReference type="InterPro" id="IPR016024">
    <property type="entry name" value="ARM-type_fold"/>
</dbReference>
<dbReference type="OrthoDB" id="27218at2759"/>
<name>A0A0D2LIN9_9CHLO</name>
<keyword evidence="4" id="KW-0653">Protein transport</keyword>
<organism evidence="7 8">
    <name type="scientific">Monoraphidium neglectum</name>
    <dbReference type="NCBI Taxonomy" id="145388"/>
    <lineage>
        <taxon>Eukaryota</taxon>
        <taxon>Viridiplantae</taxon>
        <taxon>Chlorophyta</taxon>
        <taxon>core chlorophytes</taxon>
        <taxon>Chlorophyceae</taxon>
        <taxon>CS clade</taxon>
        <taxon>Sphaeropleales</taxon>
        <taxon>Selenastraceae</taxon>
        <taxon>Monoraphidium</taxon>
    </lineage>
</organism>
<comment type="similarity">
    <text evidence="2">Belongs to the exportin family.</text>
</comment>
<reference evidence="7 8" key="1">
    <citation type="journal article" date="2013" name="BMC Genomics">
        <title>Reconstruction of the lipid metabolism for the microalga Monoraphidium neglectum from its genome sequence reveals characteristics suitable for biofuel production.</title>
        <authorList>
            <person name="Bogen C."/>
            <person name="Al-Dilaimi A."/>
            <person name="Albersmeier A."/>
            <person name="Wichmann J."/>
            <person name="Grundmann M."/>
            <person name="Rupp O."/>
            <person name="Lauersen K.J."/>
            <person name="Blifernez-Klassen O."/>
            <person name="Kalinowski J."/>
            <person name="Goesmann A."/>
            <person name="Mussgnug J.H."/>
            <person name="Kruse O."/>
        </authorList>
    </citation>
    <scope>NUCLEOTIDE SEQUENCE [LARGE SCALE GENOMIC DNA]</scope>
    <source>
        <strain evidence="7 8">SAG 48.87</strain>
    </source>
</reference>
<accession>A0A0D2LIN9</accession>
<keyword evidence="3" id="KW-0813">Transport</keyword>
<dbReference type="AlphaFoldDB" id="A0A0D2LIN9"/>
<dbReference type="InterPro" id="IPR014877">
    <property type="entry name" value="XPO1_C_dom"/>
</dbReference>
<proteinExistence type="inferred from homology"/>